<feature type="compositionally biased region" description="Polar residues" evidence="1">
    <location>
        <begin position="235"/>
        <end position="245"/>
    </location>
</feature>
<gene>
    <name evidence="3" type="ORF">M431DRAFT_513549</name>
</gene>
<feature type="domain" description="AAA+ ATPase" evidence="2">
    <location>
        <begin position="584"/>
        <end position="774"/>
    </location>
</feature>
<feature type="region of interest" description="Disordered" evidence="1">
    <location>
        <begin position="1107"/>
        <end position="1128"/>
    </location>
</feature>
<dbReference type="GO" id="GO:0005524">
    <property type="term" value="F:ATP binding"/>
    <property type="evidence" value="ECO:0007669"/>
    <property type="project" value="InterPro"/>
</dbReference>
<keyword evidence="4" id="KW-1185">Reference proteome</keyword>
<dbReference type="SUPFAM" id="SSF52540">
    <property type="entry name" value="P-loop containing nucleoside triphosphate hydrolases"/>
    <property type="match status" value="1"/>
</dbReference>
<organism evidence="3 4">
    <name type="scientific">Trichoderma harzianum CBS 226.95</name>
    <dbReference type="NCBI Taxonomy" id="983964"/>
    <lineage>
        <taxon>Eukaryota</taxon>
        <taxon>Fungi</taxon>
        <taxon>Dikarya</taxon>
        <taxon>Ascomycota</taxon>
        <taxon>Pezizomycotina</taxon>
        <taxon>Sordariomycetes</taxon>
        <taxon>Hypocreomycetidae</taxon>
        <taxon>Hypocreales</taxon>
        <taxon>Hypocreaceae</taxon>
        <taxon>Trichoderma</taxon>
    </lineage>
</organism>
<dbReference type="InterPro" id="IPR027417">
    <property type="entry name" value="P-loop_NTPase"/>
</dbReference>
<dbReference type="AlphaFoldDB" id="A0A2T3ZUM3"/>
<dbReference type="GeneID" id="36628618"/>
<dbReference type="Proteomes" id="UP000241690">
    <property type="component" value="Unassembled WGS sequence"/>
</dbReference>
<feature type="region of interest" description="Disordered" evidence="1">
    <location>
        <begin position="1156"/>
        <end position="1177"/>
    </location>
</feature>
<feature type="compositionally biased region" description="Basic residues" evidence="1">
    <location>
        <begin position="519"/>
        <end position="528"/>
    </location>
</feature>
<evidence type="ECO:0000259" key="2">
    <source>
        <dbReference type="SMART" id="SM00382"/>
    </source>
</evidence>
<dbReference type="GO" id="GO:0003677">
    <property type="term" value="F:DNA binding"/>
    <property type="evidence" value="ECO:0007669"/>
    <property type="project" value="TreeGrafter"/>
</dbReference>
<dbReference type="RefSeq" id="XP_024768197.1">
    <property type="nucleotide sequence ID" value="XM_024920049.1"/>
</dbReference>
<dbReference type="PANTHER" id="PTHR23389">
    <property type="entry name" value="CHROMOSOME TRANSMISSION FIDELITY FACTOR 18"/>
    <property type="match status" value="1"/>
</dbReference>
<dbReference type="EMBL" id="KZ679698">
    <property type="protein sequence ID" value="PTB48520.1"/>
    <property type="molecule type" value="Genomic_DNA"/>
</dbReference>
<dbReference type="SMART" id="SM00382">
    <property type="entry name" value="AAA"/>
    <property type="match status" value="1"/>
</dbReference>
<dbReference type="PANTHER" id="PTHR23389:SF21">
    <property type="entry name" value="ATPASE FAMILY AAA DOMAIN-CONTAINING PROTEIN 5"/>
    <property type="match status" value="1"/>
</dbReference>
<dbReference type="STRING" id="983964.A0A2T3ZUM3"/>
<evidence type="ECO:0000256" key="1">
    <source>
        <dbReference type="SAM" id="MobiDB-lite"/>
    </source>
</evidence>
<dbReference type="GO" id="GO:0016887">
    <property type="term" value="F:ATP hydrolysis activity"/>
    <property type="evidence" value="ECO:0007669"/>
    <property type="project" value="InterPro"/>
</dbReference>
<feature type="compositionally biased region" description="Polar residues" evidence="1">
    <location>
        <begin position="44"/>
        <end position="59"/>
    </location>
</feature>
<feature type="compositionally biased region" description="Basic and acidic residues" evidence="1">
    <location>
        <begin position="200"/>
        <end position="211"/>
    </location>
</feature>
<feature type="compositionally biased region" description="Basic and acidic residues" evidence="1">
    <location>
        <begin position="68"/>
        <end position="80"/>
    </location>
</feature>
<feature type="region of interest" description="Disordered" evidence="1">
    <location>
        <begin position="1"/>
        <end position="300"/>
    </location>
</feature>
<accession>A0A2T3ZUM3</accession>
<dbReference type="Pfam" id="PF00004">
    <property type="entry name" value="AAA"/>
    <property type="match status" value="1"/>
</dbReference>
<protein>
    <recommendedName>
        <fullName evidence="2">AAA+ ATPase domain-containing protein</fullName>
    </recommendedName>
</protein>
<dbReference type="InterPro" id="IPR003959">
    <property type="entry name" value="ATPase_AAA_core"/>
</dbReference>
<dbReference type="InterPro" id="IPR003593">
    <property type="entry name" value="AAA+_ATPase"/>
</dbReference>
<dbReference type="GO" id="GO:0005634">
    <property type="term" value="C:nucleus"/>
    <property type="evidence" value="ECO:0007669"/>
    <property type="project" value="TreeGrafter"/>
</dbReference>
<reference evidence="3 4" key="1">
    <citation type="submission" date="2016-07" db="EMBL/GenBank/DDBJ databases">
        <title>Multiple horizontal gene transfer events from other fungi enriched the ability of initially mycotrophic Trichoderma (Ascomycota) to feed on dead plant biomass.</title>
        <authorList>
            <consortium name="DOE Joint Genome Institute"/>
            <person name="Aerts A."/>
            <person name="Atanasova L."/>
            <person name="Chenthamara K."/>
            <person name="Zhang J."/>
            <person name="Grujic M."/>
            <person name="Henrissat B."/>
            <person name="Kuo A."/>
            <person name="Salamov A."/>
            <person name="Lipzen A."/>
            <person name="Labutti K."/>
            <person name="Barry K."/>
            <person name="Miao Y."/>
            <person name="Rahimi M.J."/>
            <person name="Shen Q."/>
            <person name="Grigoriev I.V."/>
            <person name="Kubicek C.P."/>
            <person name="Druzhinina I.S."/>
        </authorList>
    </citation>
    <scope>NUCLEOTIDE SEQUENCE [LARGE SCALE GENOMIC DNA]</scope>
    <source>
        <strain evidence="3 4">CBS 226.95</strain>
    </source>
</reference>
<evidence type="ECO:0000313" key="4">
    <source>
        <dbReference type="Proteomes" id="UP000241690"/>
    </source>
</evidence>
<evidence type="ECO:0000313" key="3">
    <source>
        <dbReference type="EMBL" id="PTB48520.1"/>
    </source>
</evidence>
<proteinExistence type="predicted"/>
<feature type="compositionally biased region" description="Low complexity" evidence="1">
    <location>
        <begin position="1163"/>
        <end position="1177"/>
    </location>
</feature>
<name>A0A2T3ZUM3_TRIHA</name>
<feature type="region of interest" description="Disordered" evidence="1">
    <location>
        <begin position="672"/>
        <end position="703"/>
    </location>
</feature>
<sequence>MGPVLVATMVQGEDGEPSSKKLHPFFTKSDVDQPIVPPAPLPLESTQPAHDEPPTNTTEGPKRKRRRTDTPLAHDDPEAKKSRRGRKSAKQTLNGAILSHLNRPGQDVVSASEPTPGQLATDFPASTLSEMTPEQLDEAALQTLSKAEPPQLPPSSLRDQTPVPMQPKKVLKFNPKTGTLGSPPKPKATSKPSRIVTIRYGRDNEHRKNMSDKITGILEGRLNLSPEPSKRKSTQPRQEQGTGTVEKSKTTHPFFMGKPKPQSDVGTPGDSTKKSSSYKSSVFMSTPVSPKKPRNPFSSGKAIQFGIKSGGTKIPGAMYPLWPAHGMAHVRDADFPYTRATVRESGIGYRRSKRVAVSIAPYESVLRQLVDELDMTGMRHSLPKDDNNFLPAPPELRLPQRHFESGRKLQKRIRPQLQSHITNHFNYDESNLGVDELAIHQHSKTHPAISRLYKTLETQLSAFDRSQCEGSAWIQKYAPVTAAQVLQPGKEALLLSDWLQALRVQSVGSGSSEGDKGKGKPKKKRKKNKLDGFVIDSEEEDAEMDEISDTDEDWAALPGSGLLKRSVMRSISMAGQGSKEQGRLTNAIVLSGPHGSGKTAAVYAVAKELDFEIFEINAGSRRSGKDILEKVGDMTRNHLVQHNRAESTAIDPEEVANDINSGKQGMMTSFFKPKATTQPTKPQRAKQPGESVEKEAKAPPKSQKQSLILLEEVDILFEEDKQFWATLTSLIAQSKRPFIMTCNDESLVPLQSLNLHGIFRFSPAPSSLAVDLCLLIAANEGHALQRSAVEALYTSRNHDLRATITELNYWCQIGVGDRKGGFDWFYLRWPKGSDLDENGDVVRVISEDTYQRGMGWISRDPVVSTRGLAAEQEAMEQAWDFWGLDMGHWRNSVDMRFPATNTAELKRDITTLRHLEAYDDFCSAMSSADLYSGGAYGVKLQETIDPTLPELASHIRDDFILGQTLLDAEPVVHHAAPDKAISTCITALACATLHESPTETFDEASAPISKPADEEQTVAILDSFFRSYPHQTTRMDIASAFDPIAVAPKVAPTTYLDPSVFDRTTALIVLDVAPWVRGIVAYEHQLMQRRLKLSNLLSEGGKRKRMRTTRSAYSALEGGERRTTRRERHFGDCLSTQHVLRTGGDRWTDLVAEEVAKSEAGESTAASSPASDDLALP</sequence>
<feature type="region of interest" description="Disordered" evidence="1">
    <location>
        <begin position="506"/>
        <end position="535"/>
    </location>
</feature>
<dbReference type="Gene3D" id="3.40.50.300">
    <property type="entry name" value="P-loop containing nucleotide triphosphate hydrolases"/>
    <property type="match status" value="1"/>
</dbReference>